<dbReference type="EMBL" id="LDZF01000024">
    <property type="protein sequence ID" value="KMK11826.1"/>
    <property type="molecule type" value="Genomic_DNA"/>
</dbReference>
<dbReference type="AlphaFoldDB" id="A0A0J5KWA6"/>
<gene>
    <name evidence="1" type="ORF">ABW06_19495</name>
</gene>
<keyword evidence="2" id="KW-1185">Reference proteome</keyword>
<sequence>MTRKKPEVIFTFSVNDKNFKDVMSSYRGLEVIVEYYDHRIDTFNREVSHWFKPTFGTSSFSTAIINFVKKEYPEIDAENIEVNPIPDELPFDNGDYNTLGLLQISGLTICDWKKIATNVQIDTLSAWHGTEDEIVLHFSREVPGEIMQYVKNLHGWTSYTGITVSALDEGIVEKYGLLSYIDN</sequence>
<name>A0A0J5KWA6_PLUGE</name>
<dbReference type="Proteomes" id="UP000036196">
    <property type="component" value="Unassembled WGS sequence"/>
</dbReference>
<evidence type="ECO:0000313" key="1">
    <source>
        <dbReference type="EMBL" id="KMK11826.1"/>
    </source>
</evidence>
<proteinExistence type="predicted"/>
<protein>
    <submittedName>
        <fullName evidence="1">Uncharacterized protein</fullName>
    </submittedName>
</protein>
<dbReference type="RefSeq" id="WP_004133489.1">
    <property type="nucleotide sequence ID" value="NZ_LDZF01000024.1"/>
</dbReference>
<dbReference type="PATRIC" id="fig|61647.15.peg.2457"/>
<accession>A0A0J5KWA6</accession>
<comment type="caution">
    <text evidence="1">The sequence shown here is derived from an EMBL/GenBank/DDBJ whole genome shotgun (WGS) entry which is preliminary data.</text>
</comment>
<organism evidence="1 2">
    <name type="scientific">Pluralibacter gergoviae</name>
    <name type="common">Enterobacter gergoviae</name>
    <dbReference type="NCBI Taxonomy" id="61647"/>
    <lineage>
        <taxon>Bacteria</taxon>
        <taxon>Pseudomonadati</taxon>
        <taxon>Pseudomonadota</taxon>
        <taxon>Gammaproteobacteria</taxon>
        <taxon>Enterobacterales</taxon>
        <taxon>Enterobacteriaceae</taxon>
        <taxon>Pluralibacter</taxon>
    </lineage>
</organism>
<evidence type="ECO:0000313" key="2">
    <source>
        <dbReference type="Proteomes" id="UP000036196"/>
    </source>
</evidence>
<reference evidence="1 2" key="1">
    <citation type="submission" date="2015-05" db="EMBL/GenBank/DDBJ databases">
        <title>Genome sequences of Pluralibacter gergoviae.</title>
        <authorList>
            <person name="Greninger A.L."/>
            <person name="Miller S."/>
        </authorList>
    </citation>
    <scope>NUCLEOTIDE SEQUENCE [LARGE SCALE GENOMIC DNA]</scope>
    <source>
        <strain evidence="1 2">JS81F13</strain>
    </source>
</reference>